<sequence>MSASAASALDFSGPERPGAAGWRRRTLLDLAVGYGLILIVIWTPAPLRTVLYFVTLGWIGYATWISFSGWDAMGVRVAGFFRSMWVVGIALCLAAGAVIFALREQTLHGPHSALRLMQGFWGYTIWSFFQQFLLNDFVMRRLLKLTNDRRVAVMGAAGLFALAHLPNPVLTVMTLVWGVAACAIFLRYRNLFTLGMAHAILGICVAVTLPASVQHNMRVGLGYLRYRPHVRRHLNQMDHRVSTVVWVMAEAPTRRS</sequence>
<feature type="transmembrane region" description="Helical" evidence="1">
    <location>
        <begin position="26"/>
        <end position="43"/>
    </location>
</feature>
<proteinExistence type="predicted"/>
<gene>
    <name evidence="3" type="ORF">HDF09_003531</name>
</gene>
<feature type="transmembrane region" description="Helical" evidence="1">
    <location>
        <begin position="192"/>
        <end position="213"/>
    </location>
</feature>
<dbReference type="AlphaFoldDB" id="A0A7W8IKM7"/>
<keyword evidence="1" id="KW-0472">Membrane</keyword>
<feature type="transmembrane region" description="Helical" evidence="1">
    <location>
        <begin position="120"/>
        <end position="138"/>
    </location>
</feature>
<feature type="transmembrane region" description="Helical" evidence="1">
    <location>
        <begin position="159"/>
        <end position="186"/>
    </location>
</feature>
<evidence type="ECO:0000259" key="2">
    <source>
        <dbReference type="Pfam" id="PF02517"/>
    </source>
</evidence>
<comment type="caution">
    <text evidence="3">The sequence shown here is derived from an EMBL/GenBank/DDBJ whole genome shotgun (WGS) entry which is preliminary data.</text>
</comment>
<dbReference type="EMBL" id="JACHDY010000005">
    <property type="protein sequence ID" value="MBB5318832.1"/>
    <property type="molecule type" value="Genomic_DNA"/>
</dbReference>
<accession>A0A7W8IKM7</accession>
<dbReference type="GO" id="GO:0080120">
    <property type="term" value="P:CAAX-box protein maturation"/>
    <property type="evidence" value="ECO:0007669"/>
    <property type="project" value="UniProtKB-ARBA"/>
</dbReference>
<keyword evidence="4" id="KW-1185">Reference proteome</keyword>
<feature type="domain" description="CAAX prenyl protease 2/Lysostaphin resistance protein A-like" evidence="2">
    <location>
        <begin position="125"/>
        <end position="201"/>
    </location>
</feature>
<keyword evidence="1" id="KW-0812">Transmembrane</keyword>
<feature type="transmembrane region" description="Helical" evidence="1">
    <location>
        <begin position="79"/>
        <end position="100"/>
    </location>
</feature>
<dbReference type="InterPro" id="IPR003675">
    <property type="entry name" value="Rce1/LyrA-like_dom"/>
</dbReference>
<feature type="transmembrane region" description="Helical" evidence="1">
    <location>
        <begin position="49"/>
        <end position="67"/>
    </location>
</feature>
<evidence type="ECO:0000256" key="1">
    <source>
        <dbReference type="SAM" id="Phobius"/>
    </source>
</evidence>
<evidence type="ECO:0000313" key="3">
    <source>
        <dbReference type="EMBL" id="MBB5318832.1"/>
    </source>
</evidence>
<dbReference type="Proteomes" id="UP000568106">
    <property type="component" value="Unassembled WGS sequence"/>
</dbReference>
<name>A0A7W8IKM7_9BACT</name>
<reference evidence="3" key="1">
    <citation type="submission" date="2020-08" db="EMBL/GenBank/DDBJ databases">
        <title>Genomic Encyclopedia of Type Strains, Phase IV (KMG-V): Genome sequencing to study the core and pangenomes of soil and plant-associated prokaryotes.</title>
        <authorList>
            <person name="Whitman W."/>
        </authorList>
    </citation>
    <scope>NUCLEOTIDE SEQUENCE [LARGE SCALE GENOMIC DNA]</scope>
    <source>
        <strain evidence="3">M8UP27</strain>
    </source>
</reference>
<evidence type="ECO:0000313" key="4">
    <source>
        <dbReference type="Proteomes" id="UP000568106"/>
    </source>
</evidence>
<protein>
    <recommendedName>
        <fullName evidence="2">CAAX prenyl protease 2/Lysostaphin resistance protein A-like domain-containing protein</fullName>
    </recommendedName>
</protein>
<dbReference type="GO" id="GO:0004175">
    <property type="term" value="F:endopeptidase activity"/>
    <property type="evidence" value="ECO:0007669"/>
    <property type="project" value="UniProtKB-ARBA"/>
</dbReference>
<dbReference type="Pfam" id="PF02517">
    <property type="entry name" value="Rce1-like"/>
    <property type="match status" value="1"/>
</dbReference>
<organism evidence="3 4">
    <name type="scientific">Tunturiibacter empetritectus</name>
    <dbReference type="NCBI Taxonomy" id="3069691"/>
    <lineage>
        <taxon>Bacteria</taxon>
        <taxon>Pseudomonadati</taxon>
        <taxon>Acidobacteriota</taxon>
        <taxon>Terriglobia</taxon>
        <taxon>Terriglobales</taxon>
        <taxon>Acidobacteriaceae</taxon>
        <taxon>Tunturiibacter</taxon>
    </lineage>
</organism>
<keyword evidence="1" id="KW-1133">Transmembrane helix</keyword>